<reference evidence="8" key="1">
    <citation type="journal article" date="2019" name="Int. J. Syst. Evol. Microbiol.">
        <title>The Global Catalogue of Microorganisms (GCM) 10K type strain sequencing project: providing services to taxonomists for standard genome sequencing and annotation.</title>
        <authorList>
            <consortium name="The Broad Institute Genomics Platform"/>
            <consortium name="The Broad Institute Genome Sequencing Center for Infectious Disease"/>
            <person name="Wu L."/>
            <person name="Ma J."/>
        </authorList>
    </citation>
    <scope>NUCLEOTIDE SEQUENCE [LARGE SCALE GENOMIC DNA]</scope>
    <source>
        <strain evidence="8">JCM 17664</strain>
    </source>
</reference>
<name>A0ABP8G1T5_9BACT</name>
<feature type="domain" description="4-O-methyl-glucuronoyl methylesterase-like" evidence="6">
    <location>
        <begin position="166"/>
        <end position="329"/>
    </location>
</feature>
<feature type="signal peptide" evidence="4">
    <location>
        <begin position="1"/>
        <end position="24"/>
    </location>
</feature>
<evidence type="ECO:0000256" key="4">
    <source>
        <dbReference type="SAM" id="SignalP"/>
    </source>
</evidence>
<keyword evidence="2 4" id="KW-0732">Signal</keyword>
<keyword evidence="3" id="KW-0378">Hydrolase</keyword>
<dbReference type="PANTHER" id="PTHR22946:SF9">
    <property type="entry name" value="POLYKETIDE TRANSFERASE AF380"/>
    <property type="match status" value="1"/>
</dbReference>
<dbReference type="Gene3D" id="3.40.50.1820">
    <property type="entry name" value="alpha/beta hydrolase"/>
    <property type="match status" value="2"/>
</dbReference>
<evidence type="ECO:0000259" key="5">
    <source>
        <dbReference type="Pfam" id="PF12146"/>
    </source>
</evidence>
<dbReference type="Pfam" id="PF12146">
    <property type="entry name" value="Hydrolase_4"/>
    <property type="match status" value="1"/>
</dbReference>
<dbReference type="Proteomes" id="UP001501207">
    <property type="component" value="Unassembled WGS sequence"/>
</dbReference>
<evidence type="ECO:0008006" key="9">
    <source>
        <dbReference type="Google" id="ProtNLM"/>
    </source>
</evidence>
<dbReference type="EMBL" id="BAABFN010000007">
    <property type="protein sequence ID" value="GAA4315521.1"/>
    <property type="molecule type" value="Genomic_DNA"/>
</dbReference>
<dbReference type="InterPro" id="IPR050261">
    <property type="entry name" value="FrsA_esterase"/>
</dbReference>
<evidence type="ECO:0000256" key="1">
    <source>
        <dbReference type="ARBA" id="ARBA00022487"/>
    </source>
</evidence>
<dbReference type="RefSeq" id="WP_344980178.1">
    <property type="nucleotide sequence ID" value="NZ_BAABFN010000007.1"/>
</dbReference>
<protein>
    <recommendedName>
        <fullName evidence="9">Alpha/beta fold hydrolase</fullName>
    </recommendedName>
</protein>
<feature type="domain" description="Serine aminopeptidase S33" evidence="5">
    <location>
        <begin position="519"/>
        <end position="628"/>
    </location>
</feature>
<dbReference type="InterPro" id="IPR054579">
    <property type="entry name" value="GCE-like_dom"/>
</dbReference>
<evidence type="ECO:0000313" key="8">
    <source>
        <dbReference type="Proteomes" id="UP001501207"/>
    </source>
</evidence>
<dbReference type="SUPFAM" id="SSF53474">
    <property type="entry name" value="alpha/beta-Hydrolases"/>
    <property type="match status" value="2"/>
</dbReference>
<evidence type="ECO:0000313" key="7">
    <source>
        <dbReference type="EMBL" id="GAA4315521.1"/>
    </source>
</evidence>
<sequence>MKKYILLFILAPLAFGTGFRNACAQNARPDSAGIQRLPSIPFLPDPLVLDEGGRNIPVTGTMQWNKKRQWIKKEYQHWISGSVPPPPKSFHASILKDTVENGVRLRTVELRFGPEDRAKMTVELMIPPSAKPLPVFMTQWNHRGWAKIAVRRGYIGCVYAGADAKDDTRNYDQVFPGYDFATLMKRAWGASRVVDYLYTLPEADTLRIALTGHSRNGKQSLMAAAFDNRITAVVSSSGGTGGESTFRFSDERFDSESLQEITHNFPHWFCPRLHWFSGREDKLPVDQNSLMSLIAPRGLMLVSAVTEGQGNPWGVEQSYRSVKEVYHFLHSDSTVAILLRQGRHQHAARDVENYIDFFDYVFGRSAIPPANQLYTGYSFERWKQLSGENIDPARYRSAGRQPGILFPEATSLPARQDSIRKKIGWLMGFEPPGVNGGRVFSPKLTGNRTYPDDYLEEVIEGTALPAGIRKMTFGPYTPLGEDLWGTIYFPESAVTNNVVSRKLPLVIFLHEYAYATGYHRRSATFIRDLTSRGFAVLAFDLPGFGTRIEEARHFYDRYPRWSLMGKMVADTRNIISDVYTRMPFIDTANLFLAGYSLGGTVALLTAALDTRVKGTAVAAAFGSLRNDNTGTEGIRHFSHLHGLLPRLGFFVGQEDRIPLDFQDILACIAPRPLLVIAPERDRDHPAGSVRRIMTAVSALYDKEGAAGHLRLEVPADYNHFPDAFQQSMAAWMQQRR</sequence>
<dbReference type="InterPro" id="IPR022742">
    <property type="entry name" value="Hydrolase_4"/>
</dbReference>
<organism evidence="7 8">
    <name type="scientific">Compostibacter hankyongensis</name>
    <dbReference type="NCBI Taxonomy" id="1007089"/>
    <lineage>
        <taxon>Bacteria</taxon>
        <taxon>Pseudomonadati</taxon>
        <taxon>Bacteroidota</taxon>
        <taxon>Chitinophagia</taxon>
        <taxon>Chitinophagales</taxon>
        <taxon>Chitinophagaceae</taxon>
        <taxon>Compostibacter</taxon>
    </lineage>
</organism>
<evidence type="ECO:0000256" key="3">
    <source>
        <dbReference type="ARBA" id="ARBA00022801"/>
    </source>
</evidence>
<dbReference type="InterPro" id="IPR029058">
    <property type="entry name" value="AB_hydrolase_fold"/>
</dbReference>
<keyword evidence="1" id="KW-0719">Serine esterase</keyword>
<evidence type="ECO:0000259" key="6">
    <source>
        <dbReference type="Pfam" id="PF22244"/>
    </source>
</evidence>
<comment type="caution">
    <text evidence="7">The sequence shown here is derived from an EMBL/GenBank/DDBJ whole genome shotgun (WGS) entry which is preliminary data.</text>
</comment>
<gene>
    <name evidence="7" type="ORF">GCM10023143_26940</name>
</gene>
<dbReference type="PANTHER" id="PTHR22946">
    <property type="entry name" value="DIENELACTONE HYDROLASE DOMAIN-CONTAINING PROTEIN-RELATED"/>
    <property type="match status" value="1"/>
</dbReference>
<dbReference type="Pfam" id="PF22244">
    <property type="entry name" value="GCE_fung"/>
    <property type="match status" value="1"/>
</dbReference>
<feature type="chain" id="PRO_5045198982" description="Alpha/beta fold hydrolase" evidence="4">
    <location>
        <begin position="25"/>
        <end position="736"/>
    </location>
</feature>
<accession>A0ABP8G1T5</accession>
<evidence type="ECO:0000256" key="2">
    <source>
        <dbReference type="ARBA" id="ARBA00022729"/>
    </source>
</evidence>
<proteinExistence type="predicted"/>
<keyword evidence="8" id="KW-1185">Reference proteome</keyword>